<comment type="caution">
    <text evidence="1">The sequence shown here is derived from an EMBL/GenBank/DDBJ whole genome shotgun (WGS) entry which is preliminary data.</text>
</comment>
<evidence type="ECO:0000313" key="1">
    <source>
        <dbReference type="EMBL" id="MPM97833.1"/>
    </source>
</evidence>
<protein>
    <submittedName>
        <fullName evidence="1">Uncharacterized protein</fullName>
    </submittedName>
</protein>
<organism evidence="1">
    <name type="scientific">bioreactor metagenome</name>
    <dbReference type="NCBI Taxonomy" id="1076179"/>
    <lineage>
        <taxon>unclassified sequences</taxon>
        <taxon>metagenomes</taxon>
        <taxon>ecological metagenomes</taxon>
    </lineage>
</organism>
<accession>A0A645EAI8</accession>
<proteinExistence type="predicted"/>
<dbReference type="AlphaFoldDB" id="A0A645EAI8"/>
<sequence length="135" mass="14935">MDAVDADLMLTFGGIHHHVAITGQGEFELRDLVAFGEIGVEIVLTGKNTGVLHFAVQRQSHFDAVFDCHFVNNRQSTRHAGTNRAYAGVRFHLGCINDGAGAEHFGGGRHLCVNFESNYSFILHNAFYFIMVIKI</sequence>
<dbReference type="EMBL" id="VSSQ01044050">
    <property type="protein sequence ID" value="MPM97833.1"/>
    <property type="molecule type" value="Genomic_DNA"/>
</dbReference>
<name>A0A645EAI8_9ZZZZ</name>
<reference evidence="1" key="1">
    <citation type="submission" date="2019-08" db="EMBL/GenBank/DDBJ databases">
        <authorList>
            <person name="Kucharzyk K."/>
            <person name="Murdoch R.W."/>
            <person name="Higgins S."/>
            <person name="Loffler F."/>
        </authorList>
    </citation>
    <scope>NUCLEOTIDE SEQUENCE</scope>
</reference>
<gene>
    <name evidence="1" type="ORF">SDC9_145013</name>
</gene>